<evidence type="ECO:0000313" key="2">
    <source>
        <dbReference type="Proteomes" id="UP000254537"/>
    </source>
</evidence>
<dbReference type="KEGG" id="ccah:DWG20_01750"/>
<evidence type="ECO:0000313" key="1">
    <source>
        <dbReference type="EMBL" id="AXK38259.1"/>
    </source>
</evidence>
<sequence>MPHEEAFKTRTIALRANDDVATATAVLNALEGVNARALTDRPAILMSYTLPEHTLADLVGQLVDSGFHPIDGPLERLRLALIAYGEDVQRHNLDAPAIAVKPRDAFSRIYQHHPHGDADETTPEESRHYR</sequence>
<dbReference type="OrthoDB" id="8588195at2"/>
<organism evidence="1 2">
    <name type="scientific">Crenobacter cavernae</name>
    <dbReference type="NCBI Taxonomy" id="2290923"/>
    <lineage>
        <taxon>Bacteria</taxon>
        <taxon>Pseudomonadati</taxon>
        <taxon>Pseudomonadota</taxon>
        <taxon>Betaproteobacteria</taxon>
        <taxon>Neisseriales</taxon>
        <taxon>Neisseriaceae</taxon>
        <taxon>Crenobacter</taxon>
    </lineage>
</organism>
<proteinExistence type="predicted"/>
<dbReference type="AlphaFoldDB" id="A0A345Y2V7"/>
<dbReference type="RefSeq" id="WP_115432141.1">
    <property type="nucleotide sequence ID" value="NZ_CP031337.1"/>
</dbReference>
<protein>
    <submittedName>
        <fullName evidence="1">Uncharacterized protein</fullName>
    </submittedName>
</protein>
<dbReference type="Proteomes" id="UP000254537">
    <property type="component" value="Chromosome"/>
</dbReference>
<name>A0A345Y2V7_9NEIS</name>
<accession>A0A345Y2V7</accession>
<gene>
    <name evidence="1" type="ORF">DWG20_01750</name>
</gene>
<dbReference type="EMBL" id="CP031337">
    <property type="protein sequence ID" value="AXK38259.1"/>
    <property type="molecule type" value="Genomic_DNA"/>
</dbReference>
<reference evidence="1 2" key="1">
    <citation type="submission" date="2018-07" db="EMBL/GenBank/DDBJ databases">
        <title>Crenobacter cavernae sp. nov., isolated from a karst cave.</title>
        <authorList>
            <person name="Zhu H."/>
        </authorList>
    </citation>
    <scope>NUCLEOTIDE SEQUENCE [LARGE SCALE GENOMIC DNA]</scope>
    <source>
        <strain evidence="1 2">K1W11S-77</strain>
    </source>
</reference>